<protein>
    <submittedName>
        <fullName evidence="1">Uncharacterized protein</fullName>
    </submittedName>
</protein>
<evidence type="ECO:0000313" key="1">
    <source>
        <dbReference type="EMBL" id="LAB25987.1"/>
    </source>
</evidence>
<reference evidence="1" key="2">
    <citation type="submission" date="2017-11" db="EMBL/GenBank/DDBJ databases">
        <title>Coralsnake Venomics: Analyses of Venom Gland Transcriptomes and Proteomes of Six Brazilian Taxa.</title>
        <authorList>
            <person name="Aird S.D."/>
            <person name="Jorge da Silva N."/>
            <person name="Qiu L."/>
            <person name="Villar-Briones A."/>
            <person name="Aparecida-Saddi V."/>
            <person name="Campos-Telles M.P."/>
            <person name="Grau M."/>
            <person name="Mikheyev A.S."/>
        </authorList>
    </citation>
    <scope>NUCLEOTIDE SEQUENCE</scope>
    <source>
        <tissue evidence="1">Venom_gland</tissue>
    </source>
</reference>
<organism evidence="1">
    <name type="scientific">Micrurus spixii</name>
    <name type="common">Amazon coral snake</name>
    <dbReference type="NCBI Taxonomy" id="129469"/>
    <lineage>
        <taxon>Eukaryota</taxon>
        <taxon>Metazoa</taxon>
        <taxon>Chordata</taxon>
        <taxon>Craniata</taxon>
        <taxon>Vertebrata</taxon>
        <taxon>Euteleostomi</taxon>
        <taxon>Lepidosauria</taxon>
        <taxon>Squamata</taxon>
        <taxon>Bifurcata</taxon>
        <taxon>Unidentata</taxon>
        <taxon>Episquamata</taxon>
        <taxon>Toxicofera</taxon>
        <taxon>Serpentes</taxon>
        <taxon>Colubroidea</taxon>
        <taxon>Elapidae</taxon>
        <taxon>Elapinae</taxon>
        <taxon>Micrurus</taxon>
    </lineage>
</organism>
<sequence length="109" mass="12565">MMTTIEIRSDLFEGFQIIRQIEQKSCLLKEGKQLPSMSRRELARWIGEMKLGSLQSMLHFLNLVHAFLSWRDGELLSWVCTCAPCRCPHCFLGKWTEKIASGDHMIAGH</sequence>
<proteinExistence type="predicted"/>
<name>A0A2D4LY21_9SAUR</name>
<reference evidence="1" key="1">
    <citation type="submission" date="2017-07" db="EMBL/GenBank/DDBJ databases">
        <authorList>
            <person name="Mikheyev A."/>
            <person name="Grau M."/>
        </authorList>
    </citation>
    <scope>NUCLEOTIDE SEQUENCE</scope>
    <source>
        <tissue evidence="1">Venom_gland</tissue>
    </source>
</reference>
<dbReference type="AlphaFoldDB" id="A0A2D4LY21"/>
<accession>A0A2D4LY21</accession>
<dbReference type="EMBL" id="IACM01061146">
    <property type="protein sequence ID" value="LAB25987.1"/>
    <property type="molecule type" value="Transcribed_RNA"/>
</dbReference>